<keyword evidence="1 7" id="KW-0699">rRNA-binding</keyword>
<dbReference type="SUPFAM" id="SSF160443">
    <property type="entry name" value="SMR domain-like"/>
    <property type="match status" value="1"/>
</dbReference>
<keyword evidence="2 7" id="KW-0547">Nucleotide-binding</keyword>
<dbReference type="InterPro" id="IPR036063">
    <property type="entry name" value="Smr_dom_sf"/>
</dbReference>
<name>A0A2Z6AX53_9BACT</name>
<comment type="function">
    <text evidence="7">Acts as a ribosome collision sensor, splitting the ribosome into its 2 subunits. Detects stalled/collided 70S ribosomes which it binds and splits by an ATP-hydrolysis driven conformational change. Acts upstream of the ribosome quality control system (RQC), a ribosome-associated complex that mediates the extraction of incompletely synthesized nascent chains from stalled ribosomes and their subsequent degradation. Probably generates substrates for RQC.</text>
</comment>
<dbReference type="PROSITE" id="PS00486">
    <property type="entry name" value="DNA_MISMATCH_REPAIR_2"/>
    <property type="match status" value="1"/>
</dbReference>
<evidence type="ECO:0000256" key="3">
    <source>
        <dbReference type="ARBA" id="ARBA00022801"/>
    </source>
</evidence>
<feature type="domain" description="Smr" evidence="8">
    <location>
        <begin position="693"/>
        <end position="768"/>
    </location>
</feature>
<dbReference type="SMART" id="SM00533">
    <property type="entry name" value="MUTSd"/>
    <property type="match status" value="1"/>
</dbReference>
<comment type="similarity">
    <text evidence="7">Belongs to the DNA mismatch repair MutS family. MutS2 subfamily.</text>
</comment>
<dbReference type="PANTHER" id="PTHR48466">
    <property type="entry name" value="OS10G0509000 PROTEIN-RELATED"/>
    <property type="match status" value="1"/>
</dbReference>
<evidence type="ECO:0000256" key="2">
    <source>
        <dbReference type="ARBA" id="ARBA00022741"/>
    </source>
</evidence>
<dbReference type="OrthoDB" id="9808166at2"/>
<evidence type="ECO:0000256" key="7">
    <source>
        <dbReference type="HAMAP-Rule" id="MF_00092"/>
    </source>
</evidence>
<dbReference type="RefSeq" id="WP_126377338.1">
    <property type="nucleotide sequence ID" value="NZ_AP017378.1"/>
</dbReference>
<dbReference type="Gene3D" id="3.30.1370.110">
    <property type="match status" value="1"/>
</dbReference>
<sequence>MQSRSKLLLEFPKVLGILAELCVSEPGAERCTRIAPFDNPKDLELEAELTRQFTDWKLETGFRLPVFPSLLGFLDHLKRPSEVFDLDALWAVSQVLGDARDVRSRMQEADPERWPLLGALTEFTWPDTLWPALKRCINADGLLRDESSPELYSVRSEIRAIHQRCTKRVKSFVDQKGIAQYMQEDFMTVSSDRYVLPLKTNFKNKLPGIIHDYSQTGETCYFEPMFLVDQNNELQELKKEERSAEKEILRYLSGLMRQEEDALRACYEFLINADILFAKARFAKRFDARPVDITEGAPLNLRNARHPLLVQSNEANVPVDLILEEGQKALIVSGGNAGGKTVCLKTLGLSALMGLSGLPVCVAEGSSMPLWRKVFVLLGDEQSIEDSLSTFTAQIKNLSDAYDSVDDSTLVIMDEFGAGTDPSQGAALAQAVVDGFLAKSSWIALATHFPALKAYALTRDEVRAASVLFDPATRKPLYKLAYDQVGASQALDVAREHGLAEDILIRAEKYMLLDGSDTSKVVERLNTLAVERERELTVLRSERDKLHEKRVRYHERFEREKAKLLDDIQTQAQSVLKKWREDKIGRKQALKELAELRKQAAVEQGGASVEDEAQAKPLGWDDLAVGMAMKHQGLGKKGVIAGLNERRQQVKLDMGGVSVWADIASLTPDHVENGPVDVTVNVPAGGAAQTMVLDLRGMRADEAEAQLYKFLDGAVLSGREELEVVHGRGTGALRKEVHRILKGFPAVARFSLAPEDRGGDGMTIVELK</sequence>
<dbReference type="EC" id="3.1.-.-" evidence="7"/>
<keyword evidence="7" id="KW-0540">Nuclease</keyword>
<dbReference type="GO" id="GO:0030983">
    <property type="term" value="F:mismatched DNA binding"/>
    <property type="evidence" value="ECO:0007669"/>
    <property type="project" value="InterPro"/>
</dbReference>
<dbReference type="KEGG" id="dfl:DFE_1059"/>
<dbReference type="SUPFAM" id="SSF52540">
    <property type="entry name" value="P-loop containing nucleoside triphosphate hydrolases"/>
    <property type="match status" value="1"/>
</dbReference>
<dbReference type="GO" id="GO:0005524">
    <property type="term" value="F:ATP binding"/>
    <property type="evidence" value="ECO:0007669"/>
    <property type="project" value="UniProtKB-UniRule"/>
</dbReference>
<dbReference type="EMBL" id="AP017378">
    <property type="protein sequence ID" value="BBD07785.1"/>
    <property type="molecule type" value="Genomic_DNA"/>
</dbReference>
<dbReference type="Pfam" id="PF01713">
    <property type="entry name" value="Smr"/>
    <property type="match status" value="1"/>
</dbReference>
<dbReference type="GO" id="GO:0043023">
    <property type="term" value="F:ribosomal large subunit binding"/>
    <property type="evidence" value="ECO:0007669"/>
    <property type="project" value="UniProtKB-UniRule"/>
</dbReference>
<dbReference type="GO" id="GO:0004519">
    <property type="term" value="F:endonuclease activity"/>
    <property type="evidence" value="ECO:0007669"/>
    <property type="project" value="UniProtKB-UniRule"/>
</dbReference>
<evidence type="ECO:0000256" key="4">
    <source>
        <dbReference type="ARBA" id="ARBA00022840"/>
    </source>
</evidence>
<dbReference type="InterPro" id="IPR005747">
    <property type="entry name" value="MutS2"/>
</dbReference>
<dbReference type="GO" id="GO:0006298">
    <property type="term" value="P:mismatch repair"/>
    <property type="evidence" value="ECO:0007669"/>
    <property type="project" value="InterPro"/>
</dbReference>
<dbReference type="Proteomes" id="UP000269883">
    <property type="component" value="Chromosome"/>
</dbReference>
<evidence type="ECO:0000256" key="6">
    <source>
        <dbReference type="ARBA" id="ARBA00023125"/>
    </source>
</evidence>
<proteinExistence type="inferred from homology"/>
<dbReference type="GO" id="GO:0016887">
    <property type="term" value="F:ATP hydrolysis activity"/>
    <property type="evidence" value="ECO:0007669"/>
    <property type="project" value="InterPro"/>
</dbReference>
<feature type="binding site" evidence="7">
    <location>
        <begin position="334"/>
        <end position="341"/>
    </location>
    <ligand>
        <name>ATP</name>
        <dbReference type="ChEBI" id="CHEBI:30616"/>
    </ligand>
</feature>
<dbReference type="InterPro" id="IPR007696">
    <property type="entry name" value="DNA_mismatch_repair_MutS_core"/>
</dbReference>
<dbReference type="GO" id="GO:0140664">
    <property type="term" value="F:ATP-dependent DNA damage sensor activity"/>
    <property type="evidence" value="ECO:0007669"/>
    <property type="project" value="InterPro"/>
</dbReference>
<dbReference type="PIRSF" id="PIRSF005814">
    <property type="entry name" value="MutS_YshD"/>
    <property type="match status" value="1"/>
</dbReference>
<dbReference type="InterPro" id="IPR036187">
    <property type="entry name" value="DNA_mismatch_repair_MutS_sf"/>
</dbReference>
<keyword evidence="4 7" id="KW-0067">ATP-binding</keyword>
<dbReference type="InterPro" id="IPR002625">
    <property type="entry name" value="Smr_dom"/>
</dbReference>
<protein>
    <recommendedName>
        <fullName evidence="7">Endonuclease MutS2</fullName>
        <ecNumber evidence="7">3.1.-.-</ecNumber>
    </recommendedName>
    <alternativeName>
        <fullName evidence="7">Ribosome-associated protein quality control-upstream factor</fullName>
        <shortName evidence="7">RQC-upstream factor</shortName>
        <shortName evidence="7">RqcU</shortName>
        <ecNumber evidence="7">3.6.4.-</ecNumber>
    </alternativeName>
</protein>
<dbReference type="SUPFAM" id="SSF48334">
    <property type="entry name" value="DNA repair protein MutS, domain III"/>
    <property type="match status" value="1"/>
</dbReference>
<dbReference type="PROSITE" id="PS50828">
    <property type="entry name" value="SMR"/>
    <property type="match status" value="1"/>
</dbReference>
<dbReference type="NCBIfam" id="TIGR01069">
    <property type="entry name" value="mutS2"/>
    <property type="match status" value="1"/>
</dbReference>
<keyword evidence="10" id="KW-1185">Reference proteome</keyword>
<comment type="function">
    <text evidence="7">Endonuclease that is involved in the suppression of homologous recombination and thus may have a key role in the control of bacterial genetic diversity.</text>
</comment>
<keyword evidence="3 7" id="KW-0378">Hydrolase</keyword>
<gene>
    <name evidence="9" type="primary">mutS</name>
    <name evidence="7" type="synonym">mutS2</name>
    <name evidence="7" type="synonym">rqcU</name>
    <name evidence="9" type="ORF">DFE_1059</name>
</gene>
<dbReference type="Gene3D" id="3.40.50.300">
    <property type="entry name" value="P-loop containing nucleotide triphosphate hydrolases"/>
    <property type="match status" value="1"/>
</dbReference>
<accession>A0A2Z6AX53</accession>
<dbReference type="GO" id="GO:0019843">
    <property type="term" value="F:rRNA binding"/>
    <property type="evidence" value="ECO:0007669"/>
    <property type="project" value="UniProtKB-UniRule"/>
</dbReference>
<keyword evidence="7 9" id="KW-0255">Endonuclease</keyword>
<dbReference type="Pfam" id="PF00488">
    <property type="entry name" value="MutS_V"/>
    <property type="match status" value="1"/>
</dbReference>
<dbReference type="AlphaFoldDB" id="A0A2Z6AX53"/>
<evidence type="ECO:0000313" key="9">
    <source>
        <dbReference type="EMBL" id="BBD07785.1"/>
    </source>
</evidence>
<dbReference type="PANTHER" id="PTHR48466:SF2">
    <property type="entry name" value="OS10G0509000 PROTEIN"/>
    <property type="match status" value="1"/>
</dbReference>
<dbReference type="SMART" id="SM00463">
    <property type="entry name" value="SMR"/>
    <property type="match status" value="1"/>
</dbReference>
<dbReference type="InterPro" id="IPR027417">
    <property type="entry name" value="P-loop_NTPase"/>
</dbReference>
<dbReference type="InterPro" id="IPR045076">
    <property type="entry name" value="MutS"/>
</dbReference>
<keyword evidence="6 7" id="KW-0238">DNA-binding</keyword>
<keyword evidence="5 7" id="KW-0694">RNA-binding</keyword>
<evidence type="ECO:0000256" key="5">
    <source>
        <dbReference type="ARBA" id="ARBA00022884"/>
    </source>
</evidence>
<dbReference type="GO" id="GO:0045910">
    <property type="term" value="P:negative regulation of DNA recombination"/>
    <property type="evidence" value="ECO:0007669"/>
    <property type="project" value="InterPro"/>
</dbReference>
<dbReference type="EC" id="3.6.4.-" evidence="7"/>
<dbReference type="GO" id="GO:0072344">
    <property type="term" value="P:rescue of stalled ribosome"/>
    <property type="evidence" value="ECO:0007669"/>
    <property type="project" value="UniProtKB-UniRule"/>
</dbReference>
<evidence type="ECO:0000256" key="1">
    <source>
        <dbReference type="ARBA" id="ARBA00022730"/>
    </source>
</evidence>
<evidence type="ECO:0000313" key="10">
    <source>
        <dbReference type="Proteomes" id="UP000269883"/>
    </source>
</evidence>
<dbReference type="SMART" id="SM00534">
    <property type="entry name" value="MUTSac"/>
    <property type="match status" value="1"/>
</dbReference>
<dbReference type="HAMAP" id="MF_00092">
    <property type="entry name" value="MutS2"/>
    <property type="match status" value="1"/>
</dbReference>
<comment type="subunit">
    <text evidence="7">Homodimer. Binds to stalled ribosomes, contacting rRNA.</text>
</comment>
<evidence type="ECO:0000259" key="8">
    <source>
        <dbReference type="PROSITE" id="PS50828"/>
    </source>
</evidence>
<organism evidence="9 10">
    <name type="scientific">Desulfovibrio ferrophilus</name>
    <dbReference type="NCBI Taxonomy" id="241368"/>
    <lineage>
        <taxon>Bacteria</taxon>
        <taxon>Pseudomonadati</taxon>
        <taxon>Thermodesulfobacteriota</taxon>
        <taxon>Desulfovibrionia</taxon>
        <taxon>Desulfovibrionales</taxon>
        <taxon>Desulfovibrionaceae</taxon>
        <taxon>Desulfovibrio</taxon>
    </lineage>
</organism>
<dbReference type="InterPro" id="IPR000432">
    <property type="entry name" value="DNA_mismatch_repair_MutS_C"/>
</dbReference>
<reference evidence="9 10" key="1">
    <citation type="journal article" date="2018" name="Sci. Adv.">
        <title>Multi-heme cytochromes provide a pathway for survival in energy-limited environments.</title>
        <authorList>
            <person name="Deng X."/>
            <person name="Dohmae N."/>
            <person name="Nealson K.H."/>
            <person name="Hashimoto K."/>
            <person name="Okamoto A."/>
        </authorList>
    </citation>
    <scope>NUCLEOTIDE SEQUENCE [LARGE SCALE GENOMIC DNA]</scope>
    <source>
        <strain evidence="9 10">IS5</strain>
    </source>
</reference>